<dbReference type="NCBIfam" id="TIGR01549">
    <property type="entry name" value="HAD-SF-IA-v1"/>
    <property type="match status" value="1"/>
</dbReference>
<accession>A0A0M4DH43</accession>
<dbReference type="SFLD" id="SFLDG01129">
    <property type="entry name" value="C1.5:_HAD__Beta-PGM__Phosphata"/>
    <property type="match status" value="1"/>
</dbReference>
<comment type="pathway">
    <text evidence="2">Organic acid metabolism; glycolate biosynthesis; glycolate from 2-phosphoglycolate: step 1/1.</text>
</comment>
<dbReference type="PANTHER" id="PTHR43434:SF1">
    <property type="entry name" value="PHOSPHOGLYCOLATE PHOSPHATASE"/>
    <property type="match status" value="1"/>
</dbReference>
<sequence>MLTNLDQVRSIVFDLDGTLYTSQAIADEIAAAAEILVGESRGVSREEGRKLIACARRRLTELLEEEPTLTRTCMELGIEVPAFHRALRDRVHPERHLDSDPILYALLDSLRDLCDLYIYTNNSLPLTQKILALLGVDGVFKRLYTIEFTGIPKPDPESLSRVLEDIGGPPETFLFIGDRQQVDLKVPSTLGIPTLLVGETGDLLQIHKLLGIIP</sequence>
<dbReference type="Gene3D" id="3.40.50.1000">
    <property type="entry name" value="HAD superfamily/HAD-like"/>
    <property type="match status" value="1"/>
</dbReference>
<dbReference type="RefSeq" id="WP_053550206.1">
    <property type="nucleotide sequence ID" value="NZ_CP010802.1"/>
</dbReference>
<dbReference type="PRINTS" id="PR00413">
    <property type="entry name" value="HADHALOGNASE"/>
</dbReference>
<dbReference type="AlphaFoldDB" id="A0A0M4DH43"/>
<dbReference type="EMBL" id="CP010802">
    <property type="protein sequence ID" value="ALC16057.1"/>
    <property type="molecule type" value="Genomic_DNA"/>
</dbReference>
<dbReference type="KEGG" id="des:DSOUD_1276"/>
<dbReference type="PATRIC" id="fig|1603606.3.peg.1395"/>
<organism evidence="5 6">
    <name type="scientific">Desulfuromonas soudanensis</name>
    <dbReference type="NCBI Taxonomy" id="1603606"/>
    <lineage>
        <taxon>Bacteria</taxon>
        <taxon>Pseudomonadati</taxon>
        <taxon>Thermodesulfobacteriota</taxon>
        <taxon>Desulfuromonadia</taxon>
        <taxon>Desulfuromonadales</taxon>
        <taxon>Desulfuromonadaceae</taxon>
        <taxon>Desulfuromonas</taxon>
    </lineage>
</organism>
<gene>
    <name evidence="5" type="ORF">DSOUD_1276</name>
</gene>
<dbReference type="STRING" id="1603606.DSOUD_1276"/>
<dbReference type="GO" id="GO:0005829">
    <property type="term" value="C:cytosol"/>
    <property type="evidence" value="ECO:0007669"/>
    <property type="project" value="TreeGrafter"/>
</dbReference>
<evidence type="ECO:0000313" key="6">
    <source>
        <dbReference type="Proteomes" id="UP000057158"/>
    </source>
</evidence>
<comment type="similarity">
    <text evidence="3">Belongs to the HAD-like hydrolase superfamily. CbbY/CbbZ/Gph/YieH family.</text>
</comment>
<dbReference type="InterPro" id="IPR023214">
    <property type="entry name" value="HAD_sf"/>
</dbReference>
<evidence type="ECO:0000256" key="2">
    <source>
        <dbReference type="ARBA" id="ARBA00004818"/>
    </source>
</evidence>
<dbReference type="InterPro" id="IPR006439">
    <property type="entry name" value="HAD-SF_hydro_IA"/>
</dbReference>
<dbReference type="Pfam" id="PF00702">
    <property type="entry name" value="Hydrolase"/>
    <property type="match status" value="1"/>
</dbReference>
<reference evidence="5 6" key="1">
    <citation type="submission" date="2015-07" db="EMBL/GenBank/DDBJ databases">
        <title>Isolation and Genomic Characterization of a Novel Halophilic Metal-Reducing Deltaproteobacterium from the Deep Subsurface.</title>
        <authorList>
            <person name="Badalamenti J.P."/>
            <person name="Summers Z.M."/>
            <person name="Gralnick J.A."/>
            <person name="Bond D.R."/>
        </authorList>
    </citation>
    <scope>NUCLEOTIDE SEQUENCE [LARGE SCALE GENOMIC DNA]</scope>
    <source>
        <strain evidence="5 6">WTL</strain>
    </source>
</reference>
<dbReference type="PANTHER" id="PTHR43434">
    <property type="entry name" value="PHOSPHOGLYCOLATE PHOSPHATASE"/>
    <property type="match status" value="1"/>
</dbReference>
<evidence type="ECO:0000256" key="1">
    <source>
        <dbReference type="ARBA" id="ARBA00000830"/>
    </source>
</evidence>
<dbReference type="OrthoDB" id="358703at2"/>
<name>A0A0M4DH43_9BACT</name>
<protein>
    <recommendedName>
        <fullName evidence="4">phosphoglycolate phosphatase</fullName>
        <ecNumber evidence="4">3.1.3.18</ecNumber>
    </recommendedName>
</protein>
<proteinExistence type="inferred from homology"/>
<dbReference type="EC" id="3.1.3.18" evidence="4"/>
<evidence type="ECO:0000256" key="4">
    <source>
        <dbReference type="ARBA" id="ARBA00013078"/>
    </source>
</evidence>
<keyword evidence="6" id="KW-1185">Reference proteome</keyword>
<comment type="catalytic activity">
    <reaction evidence="1">
        <text>2-phosphoglycolate + H2O = glycolate + phosphate</text>
        <dbReference type="Rhea" id="RHEA:14369"/>
        <dbReference type="ChEBI" id="CHEBI:15377"/>
        <dbReference type="ChEBI" id="CHEBI:29805"/>
        <dbReference type="ChEBI" id="CHEBI:43474"/>
        <dbReference type="ChEBI" id="CHEBI:58033"/>
        <dbReference type="EC" id="3.1.3.18"/>
    </reaction>
</comment>
<evidence type="ECO:0000313" key="5">
    <source>
        <dbReference type="EMBL" id="ALC16057.1"/>
    </source>
</evidence>
<dbReference type="SFLD" id="SFLDS00003">
    <property type="entry name" value="Haloacid_Dehalogenase"/>
    <property type="match status" value="1"/>
</dbReference>
<dbReference type="GO" id="GO:0006281">
    <property type="term" value="P:DNA repair"/>
    <property type="evidence" value="ECO:0007669"/>
    <property type="project" value="TreeGrafter"/>
</dbReference>
<dbReference type="GO" id="GO:0008967">
    <property type="term" value="F:phosphoglycolate phosphatase activity"/>
    <property type="evidence" value="ECO:0007669"/>
    <property type="project" value="UniProtKB-EC"/>
</dbReference>
<dbReference type="Proteomes" id="UP000057158">
    <property type="component" value="Chromosome"/>
</dbReference>
<dbReference type="InterPro" id="IPR036412">
    <property type="entry name" value="HAD-like_sf"/>
</dbReference>
<evidence type="ECO:0000256" key="3">
    <source>
        <dbReference type="ARBA" id="ARBA00006171"/>
    </source>
</evidence>
<dbReference type="SUPFAM" id="SSF56784">
    <property type="entry name" value="HAD-like"/>
    <property type="match status" value="1"/>
</dbReference>
<dbReference type="InterPro" id="IPR050155">
    <property type="entry name" value="HAD-like_hydrolase_sf"/>
</dbReference>